<accession>A0A6J7FIV2</accession>
<proteinExistence type="predicted"/>
<gene>
    <name evidence="2" type="ORF">UFOPK3376_03123</name>
</gene>
<organism evidence="2">
    <name type="scientific">freshwater metagenome</name>
    <dbReference type="NCBI Taxonomy" id="449393"/>
    <lineage>
        <taxon>unclassified sequences</taxon>
        <taxon>metagenomes</taxon>
        <taxon>ecological metagenomes</taxon>
    </lineage>
</organism>
<evidence type="ECO:0000256" key="1">
    <source>
        <dbReference type="SAM" id="MobiDB-lite"/>
    </source>
</evidence>
<dbReference type="EMBL" id="CAFBLP010000139">
    <property type="protein sequence ID" value="CAB4895317.1"/>
    <property type="molecule type" value="Genomic_DNA"/>
</dbReference>
<feature type="region of interest" description="Disordered" evidence="1">
    <location>
        <begin position="184"/>
        <end position="210"/>
    </location>
</feature>
<evidence type="ECO:0000313" key="2">
    <source>
        <dbReference type="EMBL" id="CAB4895317.1"/>
    </source>
</evidence>
<protein>
    <submittedName>
        <fullName evidence="2">Unannotated protein</fullName>
    </submittedName>
</protein>
<dbReference type="AlphaFoldDB" id="A0A6J7FIV2"/>
<sequence>MRGSLAKMLSAGIAALFIVGVFDAPSSAELRPIAPGGAVQEGFGTEAIVTFDDAYGDAQPAGGDIIAAGANAPSGGNFLLGVSAAMFDSPYGQRWFDKKTAVFWDIDTNFDGVPEYKALFINTSGEVSAVLIHASGFGDVCVGYPTWDETGFYGVEFETSCLGNPASFRFAATFTFVGPLSNVTSSDRSPDAGWSDPIGNDSYNGPPLPSETLTVSKNGNGDGEITSNALGIACGATCSASFPQFAGVALTNMPAVDSTFDGWSGACTGVGPCVVPMNIARSVTGTFSAIASNSSFAAVSPARLMETRFDVGTTVDTRYRWIGQRDAGSVTQLRVAGRGGVPGGAVAVVLNVTVTRAEVPGFVTVFPCGSTRPSASSLNFAAGQTVPNAVIAKVGVGGTVCLFTSAATDLIVDVNGYFPSASPFVALSPARLMESRVGVGSTVDSQFWQIGQRAAGSVTELRVAGRGGTPDTAVAVALNVTVTGPQGPGFVTVFPCGSARPSASSLNFVADQTVPNAVLAKVGSNGSVCIFTSVATDLIVDVDGYFPVGLSFAALSPARLMESRYGEGSTVDTRYWQLGPRAAGSVTELKVTGRGGVPSNAVAVVLNVTVAGPQGPGFVTIFPCGSALPGASNLNYSTGQTVPNMVIAKVGAGGSVCLFTSAATDLIVDVNGTFQP</sequence>
<reference evidence="2" key="1">
    <citation type="submission" date="2020-05" db="EMBL/GenBank/DDBJ databases">
        <authorList>
            <person name="Chiriac C."/>
            <person name="Salcher M."/>
            <person name="Ghai R."/>
            <person name="Kavagutti S V."/>
        </authorList>
    </citation>
    <scope>NUCLEOTIDE SEQUENCE</scope>
</reference>
<name>A0A6J7FIV2_9ZZZZ</name>